<organism evidence="4 5">
    <name type="scientific">Priestia veravalensis</name>
    <dbReference type="NCBI Taxonomy" id="1414648"/>
    <lineage>
        <taxon>Bacteria</taxon>
        <taxon>Bacillati</taxon>
        <taxon>Bacillota</taxon>
        <taxon>Bacilli</taxon>
        <taxon>Bacillales</taxon>
        <taxon>Bacillaceae</taxon>
        <taxon>Priestia</taxon>
    </lineage>
</organism>
<keyword evidence="1" id="KW-0472">Membrane</keyword>
<name>A0A0V8JJR7_9BACI</name>
<feature type="signal peptide" evidence="2">
    <location>
        <begin position="1"/>
        <end position="26"/>
    </location>
</feature>
<comment type="caution">
    <text evidence="4">The sequence shown here is derived from an EMBL/GenBank/DDBJ whole genome shotgun (WGS) entry which is preliminary data.</text>
</comment>
<protein>
    <submittedName>
        <fullName evidence="4">Peptidase</fullName>
    </submittedName>
</protein>
<reference evidence="4 5" key="1">
    <citation type="submission" date="2015-11" db="EMBL/GenBank/DDBJ databases">
        <title>Bacillus caseinolyticus sp nov.</title>
        <authorList>
            <person name="Dastager S.G."/>
            <person name="Mawlankar R."/>
        </authorList>
    </citation>
    <scope>NUCLEOTIDE SEQUENCE [LARGE SCALE GENOMIC DNA]</scope>
    <source>
        <strain evidence="4 5">SGD-V-76</strain>
    </source>
</reference>
<evidence type="ECO:0000256" key="1">
    <source>
        <dbReference type="SAM" id="Phobius"/>
    </source>
</evidence>
<dbReference type="Proteomes" id="UP000053681">
    <property type="component" value="Unassembled WGS sequence"/>
</dbReference>
<feature type="chain" id="PRO_5006893973" evidence="2">
    <location>
        <begin position="27"/>
        <end position="268"/>
    </location>
</feature>
<dbReference type="AlphaFoldDB" id="A0A0V8JJR7"/>
<sequence>MKKIKVSITSLMTVLLLAFTGHFASAASNDAMVRVVHASPDAPEVDVYVDGEAAVEGAAFKDATDYLNLSSGEHKVDIYAAGTKGKEEAVVSTNLTVEAGKAYTVAAINKVANLELKVLEDDMNASEGKTKVRVGHFSPDASAVNIGVANGLTLFENVSFKQVTDYTEVDAGTYDLEVTTTDGNTKVLDLTGTNLEANTVYTVLVVNTADSLEPLVLKDNTAMPSEMPKTGMGGASEQSNDSLLPVLTLLGIGAVAIFVVRRHKGYEN</sequence>
<dbReference type="EMBL" id="LNQP01000060">
    <property type="protein sequence ID" value="KSU86912.1"/>
    <property type="molecule type" value="Genomic_DNA"/>
</dbReference>
<evidence type="ECO:0000313" key="5">
    <source>
        <dbReference type="Proteomes" id="UP000053681"/>
    </source>
</evidence>
<dbReference type="RefSeq" id="WP_025911424.1">
    <property type="nucleotide sequence ID" value="NZ_KQ758675.1"/>
</dbReference>
<proteinExistence type="predicted"/>
<evidence type="ECO:0000259" key="3">
    <source>
        <dbReference type="Pfam" id="PF14344"/>
    </source>
</evidence>
<keyword evidence="5" id="KW-1185">Reference proteome</keyword>
<feature type="transmembrane region" description="Helical" evidence="1">
    <location>
        <begin position="242"/>
        <end position="260"/>
    </location>
</feature>
<keyword evidence="1" id="KW-0812">Transmembrane</keyword>
<keyword evidence="1" id="KW-1133">Transmembrane helix</keyword>
<feature type="domain" description="DUF4397" evidence="3">
    <location>
        <begin position="31"/>
        <end position="146"/>
    </location>
</feature>
<evidence type="ECO:0000313" key="4">
    <source>
        <dbReference type="EMBL" id="KSU86912.1"/>
    </source>
</evidence>
<feature type="domain" description="DUF4397" evidence="3">
    <location>
        <begin position="149"/>
        <end position="224"/>
    </location>
</feature>
<keyword evidence="2" id="KW-0732">Signal</keyword>
<gene>
    <name evidence="4" type="ORF">AS180_15910</name>
</gene>
<evidence type="ECO:0000256" key="2">
    <source>
        <dbReference type="SAM" id="SignalP"/>
    </source>
</evidence>
<dbReference type="Pfam" id="PF14344">
    <property type="entry name" value="DUF4397"/>
    <property type="match status" value="2"/>
</dbReference>
<accession>A0A0V8JJR7</accession>
<dbReference type="InterPro" id="IPR025510">
    <property type="entry name" value="DUF4397"/>
</dbReference>